<keyword evidence="1" id="KW-0472">Membrane</keyword>
<keyword evidence="1" id="KW-0812">Transmembrane</keyword>
<dbReference type="EMBL" id="BGPR01120824">
    <property type="protein sequence ID" value="GBN19768.1"/>
    <property type="molecule type" value="Genomic_DNA"/>
</dbReference>
<evidence type="ECO:0000313" key="3">
    <source>
        <dbReference type="EMBL" id="GBN19780.1"/>
    </source>
</evidence>
<evidence type="ECO:0000313" key="4">
    <source>
        <dbReference type="Proteomes" id="UP000499080"/>
    </source>
</evidence>
<comment type="caution">
    <text evidence="2">The sequence shown here is derived from an EMBL/GenBank/DDBJ whole genome shotgun (WGS) entry which is preliminary data.</text>
</comment>
<protein>
    <submittedName>
        <fullName evidence="2">Uncharacterized protein</fullName>
    </submittedName>
</protein>
<keyword evidence="4" id="KW-1185">Reference proteome</keyword>
<organism evidence="2 4">
    <name type="scientific">Araneus ventricosus</name>
    <name type="common">Orbweaver spider</name>
    <name type="synonym">Epeira ventricosa</name>
    <dbReference type="NCBI Taxonomy" id="182803"/>
    <lineage>
        <taxon>Eukaryota</taxon>
        <taxon>Metazoa</taxon>
        <taxon>Ecdysozoa</taxon>
        <taxon>Arthropoda</taxon>
        <taxon>Chelicerata</taxon>
        <taxon>Arachnida</taxon>
        <taxon>Araneae</taxon>
        <taxon>Araneomorphae</taxon>
        <taxon>Entelegynae</taxon>
        <taxon>Araneoidea</taxon>
        <taxon>Araneidae</taxon>
        <taxon>Araneus</taxon>
    </lineage>
</organism>
<name>A0A4Y2LY98_ARAVE</name>
<feature type="transmembrane region" description="Helical" evidence="1">
    <location>
        <begin position="18"/>
        <end position="38"/>
    </location>
</feature>
<sequence>MAGVDRASLMKRTDSHLFVYYFTSFLSFFLRIGCGTKVKPKVSGKEKKTRRKRIVFTQKAHCCLFQVIFDHLLTSSVAGGGRESFAFLTRLRF</sequence>
<accession>A0A4Y2LY98</accession>
<keyword evidence="1" id="KW-1133">Transmembrane helix</keyword>
<evidence type="ECO:0000256" key="1">
    <source>
        <dbReference type="SAM" id="Phobius"/>
    </source>
</evidence>
<proteinExistence type="predicted"/>
<dbReference type="EMBL" id="BGPR01120828">
    <property type="protein sequence ID" value="GBN19780.1"/>
    <property type="molecule type" value="Genomic_DNA"/>
</dbReference>
<dbReference type="Proteomes" id="UP000499080">
    <property type="component" value="Unassembled WGS sequence"/>
</dbReference>
<reference evidence="2 4" key="1">
    <citation type="journal article" date="2019" name="Sci. Rep.">
        <title>Orb-weaving spider Araneus ventricosus genome elucidates the spidroin gene catalogue.</title>
        <authorList>
            <person name="Kono N."/>
            <person name="Nakamura H."/>
            <person name="Ohtoshi R."/>
            <person name="Moran D.A.P."/>
            <person name="Shinohara A."/>
            <person name="Yoshida Y."/>
            <person name="Fujiwara M."/>
            <person name="Mori M."/>
            <person name="Tomita M."/>
            <person name="Arakawa K."/>
        </authorList>
    </citation>
    <scope>NUCLEOTIDE SEQUENCE [LARGE SCALE GENOMIC DNA]</scope>
</reference>
<evidence type="ECO:0000313" key="2">
    <source>
        <dbReference type="EMBL" id="GBN19768.1"/>
    </source>
</evidence>
<dbReference type="AlphaFoldDB" id="A0A4Y2LY98"/>
<gene>
    <name evidence="3" type="ORF">AVEN_122820_1</name>
    <name evidence="2" type="ORF">AVEN_82053_1</name>
</gene>